<dbReference type="KEGG" id="puo:RZN69_07565"/>
<keyword evidence="3" id="KW-1185">Reference proteome</keyword>
<keyword evidence="1" id="KW-1133">Transmembrane helix</keyword>
<proteinExistence type="predicted"/>
<gene>
    <name evidence="2" type="ORF">RZN69_07565</name>
</gene>
<feature type="transmembrane region" description="Helical" evidence="1">
    <location>
        <begin position="27"/>
        <end position="45"/>
    </location>
</feature>
<evidence type="ECO:0000313" key="2">
    <source>
        <dbReference type="EMBL" id="WOO42947.1"/>
    </source>
</evidence>
<evidence type="ECO:0000313" key="3">
    <source>
        <dbReference type="Proteomes" id="UP001304300"/>
    </source>
</evidence>
<dbReference type="RefSeq" id="WP_317835481.1">
    <property type="nucleotide sequence ID" value="NZ_CP136920.1"/>
</dbReference>
<dbReference type="AlphaFoldDB" id="A0AAQ3QXD7"/>
<dbReference type="EMBL" id="CP136920">
    <property type="protein sequence ID" value="WOO42947.1"/>
    <property type="molecule type" value="Genomic_DNA"/>
</dbReference>
<evidence type="ECO:0000256" key="1">
    <source>
        <dbReference type="SAM" id="Phobius"/>
    </source>
</evidence>
<protein>
    <submittedName>
        <fullName evidence="2">Uncharacterized protein</fullName>
    </submittedName>
</protein>
<accession>A0AAQ3QXD7</accession>
<keyword evidence="1" id="KW-0472">Membrane</keyword>
<dbReference type="Proteomes" id="UP001304300">
    <property type="component" value="Chromosome"/>
</dbReference>
<reference evidence="2 3" key="1">
    <citation type="submission" date="2023-10" db="EMBL/GenBank/DDBJ databases">
        <title>Rubellicoccus peritrichatus gen. nov., sp. nov., isolated from an algae of coral reef tank.</title>
        <authorList>
            <person name="Luo J."/>
        </authorList>
    </citation>
    <scope>NUCLEOTIDE SEQUENCE [LARGE SCALE GENOMIC DNA]</scope>
    <source>
        <strain evidence="2 3">CR14</strain>
    </source>
</reference>
<sequence length="47" mass="5346">MKEPGDSDKQPELSPEEQAKADRAVKILYGVMALFIILPFVFLILRK</sequence>
<name>A0AAQ3QXD7_9BACT</name>
<keyword evidence="1" id="KW-0812">Transmembrane</keyword>
<organism evidence="2 3">
    <name type="scientific">Rubellicoccus peritrichatus</name>
    <dbReference type="NCBI Taxonomy" id="3080537"/>
    <lineage>
        <taxon>Bacteria</taxon>
        <taxon>Pseudomonadati</taxon>
        <taxon>Verrucomicrobiota</taxon>
        <taxon>Opitutia</taxon>
        <taxon>Puniceicoccales</taxon>
        <taxon>Cerasicoccaceae</taxon>
        <taxon>Rubellicoccus</taxon>
    </lineage>
</organism>